<gene>
    <name evidence="7" type="ORF">J5N97_007559</name>
</gene>
<reference evidence="7" key="2">
    <citation type="journal article" date="2022" name="Hortic Res">
        <title>The genome of Dioscorea zingiberensis sheds light on the biosynthesis, origin and evolution of the medicinally important diosgenin saponins.</title>
        <authorList>
            <person name="Li Y."/>
            <person name="Tan C."/>
            <person name="Li Z."/>
            <person name="Guo J."/>
            <person name="Li S."/>
            <person name="Chen X."/>
            <person name="Wang C."/>
            <person name="Dai X."/>
            <person name="Yang H."/>
            <person name="Song W."/>
            <person name="Hou L."/>
            <person name="Xu J."/>
            <person name="Tong Z."/>
            <person name="Xu A."/>
            <person name="Yuan X."/>
            <person name="Wang W."/>
            <person name="Yang Q."/>
            <person name="Chen L."/>
            <person name="Sun Z."/>
            <person name="Wang K."/>
            <person name="Pan B."/>
            <person name="Chen J."/>
            <person name="Bao Y."/>
            <person name="Liu F."/>
            <person name="Qi X."/>
            <person name="Gang D.R."/>
            <person name="Wen J."/>
            <person name="Li J."/>
        </authorList>
    </citation>
    <scope>NUCLEOTIDE SEQUENCE</scope>
    <source>
        <strain evidence="7">Dzin_1.0</strain>
    </source>
</reference>
<feature type="domain" description="Glycoside hydrolase family 5" evidence="6">
    <location>
        <begin position="66"/>
        <end position="350"/>
    </location>
</feature>
<feature type="signal peptide" evidence="5">
    <location>
        <begin position="1"/>
        <end position="27"/>
    </location>
</feature>
<sequence>MRFNILFTLPLFILSTNLLDLQRPLAASPVLSTNSRWIVDDTGKRVKLACVNWVSHLEPMLAEGLGKQPLETISRRIASMGFNCVRLTWPLFLATNDSLANFTVRQSFQSLNLSESISAIQINNPSLVDLPLIQAFQAVVESLGNNNIMVILDNHISKPGWCCSNFDGNGFFGDKYFDPDIWISGLTRMATLFNGTSNVVGMSLRNELRGSKQSINDWYRYMEEGAEAVHSANPNVLVILSGLNFDNDLSFLAKNQVQLTFSGKLVYELHWYGFSDGKAWVSGNPNQVCGRVVGNVMRRGGFLLDQGWPLFLSEFGVDQRGTNINDNRYLSCMLGVAADLDLDWALWALQGSYYLREGQLGMDEKYGVLSWDWCSSRNSSLLQRVTTLQPPFQGPGLSEASPYKIIFHPATGLCVLRKSLLGPLELGSCSETEAWMYTEKQAVMLKDTIMCMQADDEGKAVKLGIFCSQSSSKWEMVSDSKMHLASKLASSSSNSSLCLDVGMDGSSLVTNQCKCLNRDSGCNPDSQWFKLINSSRNIVSGSLSISRDFY</sequence>
<dbReference type="InterPro" id="IPR001547">
    <property type="entry name" value="Glyco_hydro_5"/>
</dbReference>
<evidence type="ECO:0000256" key="3">
    <source>
        <dbReference type="ARBA" id="ARBA00023295"/>
    </source>
</evidence>
<evidence type="ECO:0000313" key="7">
    <source>
        <dbReference type="EMBL" id="KAJ0989203.1"/>
    </source>
</evidence>
<name>A0A9D5DC07_9LILI</name>
<dbReference type="InterPro" id="IPR035992">
    <property type="entry name" value="Ricin_B-like_lectins"/>
</dbReference>
<evidence type="ECO:0000256" key="1">
    <source>
        <dbReference type="ARBA" id="ARBA00005641"/>
    </source>
</evidence>
<evidence type="ECO:0000259" key="6">
    <source>
        <dbReference type="Pfam" id="PF00150"/>
    </source>
</evidence>
<reference evidence="7" key="1">
    <citation type="submission" date="2021-03" db="EMBL/GenBank/DDBJ databases">
        <authorList>
            <person name="Li Z."/>
            <person name="Yang C."/>
        </authorList>
    </citation>
    <scope>NUCLEOTIDE SEQUENCE</scope>
    <source>
        <strain evidence="7">Dzin_1.0</strain>
        <tissue evidence="7">Leaf</tissue>
    </source>
</reference>
<dbReference type="PANTHER" id="PTHR31263">
    <property type="entry name" value="CELLULASE FAMILY PROTEIN (AFU_ORTHOLOGUE AFUA_5G14560)"/>
    <property type="match status" value="1"/>
</dbReference>
<evidence type="ECO:0000313" key="8">
    <source>
        <dbReference type="Proteomes" id="UP001085076"/>
    </source>
</evidence>
<comment type="caution">
    <text evidence="7">The sequence shown here is derived from an EMBL/GenBank/DDBJ whole genome shotgun (WGS) entry which is preliminary data.</text>
</comment>
<keyword evidence="5" id="KW-0732">Signal</keyword>
<accession>A0A9D5DC07</accession>
<dbReference type="AlphaFoldDB" id="A0A9D5DC07"/>
<dbReference type="Pfam" id="PF00150">
    <property type="entry name" value="Cellulase"/>
    <property type="match status" value="1"/>
</dbReference>
<protein>
    <recommendedName>
        <fullName evidence="6">Glycoside hydrolase family 5 domain-containing protein</fullName>
    </recommendedName>
</protein>
<organism evidence="7 8">
    <name type="scientific">Dioscorea zingiberensis</name>
    <dbReference type="NCBI Taxonomy" id="325984"/>
    <lineage>
        <taxon>Eukaryota</taxon>
        <taxon>Viridiplantae</taxon>
        <taxon>Streptophyta</taxon>
        <taxon>Embryophyta</taxon>
        <taxon>Tracheophyta</taxon>
        <taxon>Spermatophyta</taxon>
        <taxon>Magnoliopsida</taxon>
        <taxon>Liliopsida</taxon>
        <taxon>Dioscoreales</taxon>
        <taxon>Dioscoreaceae</taxon>
        <taxon>Dioscorea</taxon>
    </lineage>
</organism>
<dbReference type="Proteomes" id="UP001085076">
    <property type="component" value="Miscellaneous, Linkage group lg01"/>
</dbReference>
<dbReference type="OrthoDB" id="442731at2759"/>
<dbReference type="SUPFAM" id="SSF50370">
    <property type="entry name" value="Ricin B-like lectins"/>
    <property type="match status" value="1"/>
</dbReference>
<feature type="chain" id="PRO_5038432365" description="Glycoside hydrolase family 5 domain-containing protein" evidence="5">
    <location>
        <begin position="28"/>
        <end position="550"/>
    </location>
</feature>
<dbReference type="GO" id="GO:0004553">
    <property type="term" value="F:hydrolase activity, hydrolyzing O-glycosyl compounds"/>
    <property type="evidence" value="ECO:0007669"/>
    <property type="project" value="InterPro"/>
</dbReference>
<dbReference type="GO" id="GO:0000272">
    <property type="term" value="P:polysaccharide catabolic process"/>
    <property type="evidence" value="ECO:0007669"/>
    <property type="project" value="InterPro"/>
</dbReference>
<dbReference type="Gene3D" id="3.20.20.80">
    <property type="entry name" value="Glycosidases"/>
    <property type="match status" value="1"/>
</dbReference>
<evidence type="ECO:0000256" key="5">
    <source>
        <dbReference type="SAM" id="SignalP"/>
    </source>
</evidence>
<comment type="similarity">
    <text evidence="1 4">Belongs to the glycosyl hydrolase 5 (cellulase A) family.</text>
</comment>
<dbReference type="PANTHER" id="PTHR31263:SF44">
    <property type="entry name" value="OS04G0481200 PROTEIN"/>
    <property type="match status" value="1"/>
</dbReference>
<keyword evidence="8" id="KW-1185">Reference proteome</keyword>
<dbReference type="SUPFAM" id="SSF51445">
    <property type="entry name" value="(Trans)glycosidases"/>
    <property type="match status" value="1"/>
</dbReference>
<evidence type="ECO:0000256" key="4">
    <source>
        <dbReference type="RuleBase" id="RU361153"/>
    </source>
</evidence>
<keyword evidence="2 4" id="KW-0378">Hydrolase</keyword>
<dbReference type="EMBL" id="JAGGNH010000001">
    <property type="protein sequence ID" value="KAJ0989203.1"/>
    <property type="molecule type" value="Genomic_DNA"/>
</dbReference>
<proteinExistence type="inferred from homology"/>
<dbReference type="InterPro" id="IPR017853">
    <property type="entry name" value="GH"/>
</dbReference>
<evidence type="ECO:0000256" key="2">
    <source>
        <dbReference type="ARBA" id="ARBA00022801"/>
    </source>
</evidence>
<keyword evidence="3 4" id="KW-0326">Glycosidase</keyword>